<reference evidence="1" key="1">
    <citation type="submission" date="2009-02" db="EMBL/GenBank/DDBJ databases">
        <title>The Genome Sequence of Ajellomyces capsulatus strain G186AR.</title>
        <authorList>
            <consortium name="The Broad Institute Genome Sequencing Platform"/>
            <person name="Champion M."/>
            <person name="Cuomo C."/>
            <person name="Ma L.-J."/>
            <person name="Henn M.R."/>
            <person name="Sil A."/>
            <person name="Goldman B."/>
            <person name="Young S.K."/>
            <person name="Kodira C.D."/>
            <person name="Zeng Q."/>
            <person name="Koehrsen M."/>
            <person name="Alvarado L."/>
            <person name="Berlin A."/>
            <person name="Borenstein D."/>
            <person name="Chen Z."/>
            <person name="Engels R."/>
            <person name="Freedman E."/>
            <person name="Gellesch M."/>
            <person name="Goldberg J."/>
            <person name="Griggs A."/>
            <person name="Gujja S."/>
            <person name="Heiman D."/>
            <person name="Hepburn T."/>
            <person name="Howarth C."/>
            <person name="Jen D."/>
            <person name="Larson L."/>
            <person name="Lewis B."/>
            <person name="Mehta T."/>
            <person name="Park D."/>
            <person name="Pearson M."/>
            <person name="Roberts A."/>
            <person name="Saif S."/>
            <person name="Shea T."/>
            <person name="Shenoy N."/>
            <person name="Sisk P."/>
            <person name="Stolte C."/>
            <person name="Sykes S."/>
            <person name="Walk T."/>
            <person name="White J."/>
            <person name="Yandava C."/>
            <person name="Klein B."/>
            <person name="McEwen J.G."/>
            <person name="Puccia R."/>
            <person name="Goldman G.H."/>
            <person name="Felipe M.S."/>
            <person name="Nino-Vega G."/>
            <person name="San-Blas G."/>
            <person name="Taylor J."/>
            <person name="Mendoza L."/>
            <person name="Galagan J."/>
            <person name="Nusbaum C."/>
            <person name="Birren B."/>
        </authorList>
    </citation>
    <scope>NUCLEOTIDE SEQUENCE</scope>
    <source>
        <strain evidence="1">G186AR</strain>
    </source>
</reference>
<dbReference type="GeneID" id="69042209"/>
<name>C0P1B3_AJECG</name>
<dbReference type="EMBL" id="GG663401">
    <property type="protein sequence ID" value="EEH02556.1"/>
    <property type="molecule type" value="Genomic_DNA"/>
</dbReference>
<sequence length="193" mass="21748">MLEPDGCFCSAAVKPSQAQNHAYIGYKFRLLPLGAEKAQPSGLQAKRKTHNRINFQKAGKPEMQKCRKRQAESPENTGSPIIFKLLKIMTMRLQTVSLPSNTVLRYCISFHSIMAYRPSDHINKPDTENKCASPHQQRRRRKETLLGKLHAYCLECYSDVDLVLAEYPIQKSCGKQTPPIHFSAVSSGQTAKT</sequence>
<dbReference type="VEuPathDB" id="FungiDB:I7I50_04027"/>
<accession>C0P1B3</accession>
<evidence type="ECO:0000313" key="2">
    <source>
        <dbReference type="Proteomes" id="UP000001631"/>
    </source>
</evidence>
<gene>
    <name evidence="1" type="ORF">HCBG_09193</name>
</gene>
<dbReference type="Proteomes" id="UP000001631">
    <property type="component" value="Unassembled WGS sequence"/>
</dbReference>
<dbReference type="HOGENOM" id="CLU_1408375_0_0_1"/>
<dbReference type="AlphaFoldDB" id="C0P1B3"/>
<protein>
    <submittedName>
        <fullName evidence="1">Uncharacterized protein</fullName>
    </submittedName>
</protein>
<organism evidence="1 2">
    <name type="scientific">Ajellomyces capsulatus (strain G186AR / H82 / ATCC MYA-2454 / RMSCC 2432)</name>
    <name type="common">Darling's disease fungus</name>
    <name type="synonym">Histoplasma capsulatum</name>
    <dbReference type="NCBI Taxonomy" id="447093"/>
    <lineage>
        <taxon>Eukaryota</taxon>
        <taxon>Fungi</taxon>
        <taxon>Dikarya</taxon>
        <taxon>Ascomycota</taxon>
        <taxon>Pezizomycotina</taxon>
        <taxon>Eurotiomycetes</taxon>
        <taxon>Eurotiomycetidae</taxon>
        <taxon>Onygenales</taxon>
        <taxon>Ajellomycetaceae</taxon>
        <taxon>Histoplasma</taxon>
    </lineage>
</organism>
<keyword evidence="2" id="KW-1185">Reference proteome</keyword>
<dbReference type="InParanoid" id="C0P1B3"/>
<evidence type="ECO:0000313" key="1">
    <source>
        <dbReference type="EMBL" id="EEH02556.1"/>
    </source>
</evidence>
<dbReference type="RefSeq" id="XP_045283037.1">
    <property type="nucleotide sequence ID" value="XM_045436242.1"/>
</dbReference>
<proteinExistence type="predicted"/>